<dbReference type="STRING" id="215743.ROSMUCSMR3_02994"/>
<dbReference type="GO" id="GO:0034194">
    <property type="term" value="P:D-galactonate catabolic process"/>
    <property type="evidence" value="ECO:0007669"/>
    <property type="project" value="InterPro"/>
</dbReference>
<dbReference type="OrthoDB" id="256574at2"/>
<dbReference type="PATRIC" id="fig|1288298.3.peg.2316"/>
<dbReference type="InterPro" id="IPR007729">
    <property type="entry name" value="DGOK"/>
</dbReference>
<gene>
    <name evidence="1" type="ORF">rosmuc_02303</name>
</gene>
<keyword evidence="1" id="KW-0808">Transferase</keyword>
<dbReference type="Gene3D" id="3.30.420.310">
    <property type="entry name" value="2-keto-3-deoxy-galactonokinase, C-terminal domain"/>
    <property type="match status" value="1"/>
</dbReference>
<dbReference type="eggNOG" id="COG3734">
    <property type="taxonomic scope" value="Bacteria"/>
</dbReference>
<keyword evidence="1" id="KW-0418">Kinase</keyword>
<dbReference type="EC" id="2.7.1.58" evidence="1"/>
<dbReference type="GO" id="GO:0008671">
    <property type="term" value="F:2-dehydro-3-deoxygalactonokinase activity"/>
    <property type="evidence" value="ECO:0007669"/>
    <property type="project" value="UniProtKB-EC"/>
</dbReference>
<dbReference type="EMBL" id="AONH01000013">
    <property type="protein sequence ID" value="KGM87567.1"/>
    <property type="molecule type" value="Genomic_DNA"/>
</dbReference>
<dbReference type="Pfam" id="PF05035">
    <property type="entry name" value="DGOK"/>
    <property type="match status" value="1"/>
</dbReference>
<dbReference type="AlphaFoldDB" id="A0A0A0HIB0"/>
<dbReference type="RefSeq" id="WP_037273400.1">
    <property type="nucleotide sequence ID" value="NZ_KN293980.1"/>
</dbReference>
<evidence type="ECO:0000313" key="2">
    <source>
        <dbReference type="Proteomes" id="UP000030021"/>
    </source>
</evidence>
<dbReference type="Proteomes" id="UP000030021">
    <property type="component" value="Unassembled WGS sequence"/>
</dbReference>
<evidence type="ECO:0000313" key="1">
    <source>
        <dbReference type="EMBL" id="KGM87567.1"/>
    </source>
</evidence>
<protein>
    <submittedName>
        <fullName evidence="1">2-keto-3-deoxy-galactonokinase</fullName>
        <ecNumber evidence="1">2.7.1.58</ecNumber>
    </submittedName>
</protein>
<comment type="caution">
    <text evidence="1">The sequence shown here is derived from an EMBL/GenBank/DDBJ whole genome shotgun (WGS) entry which is preliminary data.</text>
</comment>
<dbReference type="InterPro" id="IPR042257">
    <property type="entry name" value="DGOK_C"/>
</dbReference>
<name>A0A0A0HIB0_9RHOB</name>
<reference evidence="1 2" key="1">
    <citation type="submission" date="2013-01" db="EMBL/GenBank/DDBJ databases">
        <authorList>
            <person name="Fiebig A."/>
            <person name="Goeker M."/>
            <person name="Klenk H.-P.P."/>
        </authorList>
    </citation>
    <scope>NUCLEOTIDE SEQUENCE [LARGE SCALE GENOMIC DNA]</scope>
    <source>
        <strain evidence="1 2">DSM 17069</strain>
    </source>
</reference>
<accession>A0A0A0HIB0</accession>
<proteinExistence type="predicted"/>
<sequence length="239" mass="25189">MTDWAVIGHDGERARAFVMQGARIVQEATAPDESAARAMLASMPHRIFRVGEGQGDRLPAQIMPQGARGLAPLVQDNPPDVIDAWVRLLLIGLLQGRAQWDGVAWVVGRDLSHWVHLSAGEAVSCQSFMTPRLVRLLGGAAEPCDVALADTLSRPERLAAYLRGAEVRGSATALTGHLLAAELAAARPYWLGQNVVLVASGDAAESYAVALLGLGVPVERIAPESLISPALVAIDGAMA</sequence>
<organism evidence="1 2">
    <name type="scientific">Roseovarius mucosus DSM 17069</name>
    <dbReference type="NCBI Taxonomy" id="1288298"/>
    <lineage>
        <taxon>Bacteria</taxon>
        <taxon>Pseudomonadati</taxon>
        <taxon>Pseudomonadota</taxon>
        <taxon>Alphaproteobacteria</taxon>
        <taxon>Rhodobacterales</taxon>
        <taxon>Roseobacteraceae</taxon>
        <taxon>Roseovarius</taxon>
    </lineage>
</organism>
<dbReference type="HOGENOM" id="CLU_058005_1_0_5"/>